<evidence type="ECO:0000256" key="1">
    <source>
        <dbReference type="SAM" id="MobiDB-lite"/>
    </source>
</evidence>
<dbReference type="EMBL" id="JAEHOC010000020">
    <property type="protein sequence ID" value="KAG2432788.1"/>
    <property type="molecule type" value="Genomic_DNA"/>
</dbReference>
<dbReference type="Proteomes" id="UP000650467">
    <property type="component" value="Unassembled WGS sequence"/>
</dbReference>
<feature type="compositionally biased region" description="Basic and acidic residues" evidence="1">
    <location>
        <begin position="94"/>
        <end position="110"/>
    </location>
</feature>
<proteinExistence type="predicted"/>
<feature type="compositionally biased region" description="Basic and acidic residues" evidence="1">
    <location>
        <begin position="117"/>
        <end position="126"/>
    </location>
</feature>
<sequence length="151" mass="15811">EEQLTAEEADLVKELESLVASQAPGALAKAYSGISNGRSSLGSTCVEVPASQPLPSASAGVDNEALAMLAKAAAERMKGEEEKKKEATKKRKLEKATKNEKGEDKKEAAAKKRKEKASKDEKESKGDTAPVPKSAAQRRGRSKAAAAATST</sequence>
<name>A0A835STE6_CHLIN</name>
<accession>A0A835STE6</accession>
<protein>
    <submittedName>
        <fullName evidence="2">Uncharacterized protein</fullName>
    </submittedName>
</protein>
<feature type="non-terminal residue" evidence="2">
    <location>
        <position position="1"/>
    </location>
</feature>
<dbReference type="AlphaFoldDB" id="A0A835STE6"/>
<evidence type="ECO:0000313" key="2">
    <source>
        <dbReference type="EMBL" id="KAG2432788.1"/>
    </source>
</evidence>
<keyword evidence="3" id="KW-1185">Reference proteome</keyword>
<evidence type="ECO:0000313" key="3">
    <source>
        <dbReference type="Proteomes" id="UP000650467"/>
    </source>
</evidence>
<comment type="caution">
    <text evidence="2">The sequence shown here is derived from an EMBL/GenBank/DDBJ whole genome shotgun (WGS) entry which is preliminary data.</text>
</comment>
<gene>
    <name evidence="2" type="ORF">HXX76_008523</name>
</gene>
<organism evidence="2 3">
    <name type="scientific">Chlamydomonas incerta</name>
    <dbReference type="NCBI Taxonomy" id="51695"/>
    <lineage>
        <taxon>Eukaryota</taxon>
        <taxon>Viridiplantae</taxon>
        <taxon>Chlorophyta</taxon>
        <taxon>core chlorophytes</taxon>
        <taxon>Chlorophyceae</taxon>
        <taxon>CS clade</taxon>
        <taxon>Chlamydomonadales</taxon>
        <taxon>Chlamydomonadaceae</taxon>
        <taxon>Chlamydomonas</taxon>
    </lineage>
</organism>
<feature type="region of interest" description="Disordered" evidence="1">
    <location>
        <begin position="72"/>
        <end position="151"/>
    </location>
</feature>
<reference evidence="2" key="1">
    <citation type="journal article" date="2020" name="bioRxiv">
        <title>Comparative genomics of Chlamydomonas.</title>
        <authorList>
            <person name="Craig R.J."/>
            <person name="Hasan A.R."/>
            <person name="Ness R.W."/>
            <person name="Keightley P.D."/>
        </authorList>
    </citation>
    <scope>NUCLEOTIDE SEQUENCE</scope>
    <source>
        <strain evidence="2">SAG 7.73</strain>
    </source>
</reference>
<feature type="compositionally biased region" description="Basic and acidic residues" evidence="1">
    <location>
        <begin position="73"/>
        <end position="85"/>
    </location>
</feature>